<keyword evidence="16" id="KW-1185">Reference proteome</keyword>
<evidence type="ECO:0000256" key="9">
    <source>
        <dbReference type="ARBA" id="ARBA00022884"/>
    </source>
</evidence>
<dbReference type="PANTHER" id="PTHR21404:SF3">
    <property type="entry name" value="SMALL RNA 2'-O-METHYLTRANSFERASE"/>
    <property type="match status" value="1"/>
</dbReference>
<comment type="similarity">
    <text evidence="2">Belongs to the methyltransferase superfamily. HEN1 family.</text>
</comment>
<keyword evidence="8" id="KW-0460">Magnesium</keyword>
<dbReference type="GO" id="GO:0031047">
    <property type="term" value="P:regulatory ncRNA-mediated gene silencing"/>
    <property type="evidence" value="ECO:0007669"/>
    <property type="project" value="UniProtKB-KW"/>
</dbReference>
<dbReference type="GO" id="GO:0001510">
    <property type="term" value="P:RNA methylation"/>
    <property type="evidence" value="ECO:0007669"/>
    <property type="project" value="InterPro"/>
</dbReference>
<dbReference type="InterPro" id="IPR038546">
    <property type="entry name" value="Hen1_N_sf"/>
</dbReference>
<dbReference type="Proteomes" id="UP000322244">
    <property type="component" value="Unassembled WGS sequence"/>
</dbReference>
<comment type="catalytic activity">
    <reaction evidence="12">
        <text>small RNA 3'-end nucleotide + S-adenosyl-L-methionine = small RNA 3'-end 2'-O-methylnucleotide + S-adenosyl-L-homocysteine + H(+)</text>
        <dbReference type="Rhea" id="RHEA:37887"/>
        <dbReference type="Rhea" id="RHEA-COMP:10415"/>
        <dbReference type="Rhea" id="RHEA-COMP:10416"/>
        <dbReference type="ChEBI" id="CHEBI:15378"/>
        <dbReference type="ChEBI" id="CHEBI:57856"/>
        <dbReference type="ChEBI" id="CHEBI:59789"/>
        <dbReference type="ChEBI" id="CHEBI:74896"/>
        <dbReference type="ChEBI" id="CHEBI:74898"/>
        <dbReference type="EC" id="2.1.1.386"/>
    </reaction>
</comment>
<feature type="domain" description="Hen1 N-terminal" evidence="14">
    <location>
        <begin position="1"/>
        <end position="62"/>
    </location>
</feature>
<protein>
    <recommendedName>
        <fullName evidence="3">Small RNA 2'-O-methyltransferase</fullName>
        <ecNumber evidence="11">2.1.1.386</ecNumber>
    </recommendedName>
</protein>
<evidence type="ECO:0000256" key="11">
    <source>
        <dbReference type="ARBA" id="ARBA00035025"/>
    </source>
</evidence>
<comment type="caution">
    <text evidence="15">The sequence shown here is derived from an EMBL/GenBank/DDBJ whole genome shotgun (WGS) entry which is preliminary data.</text>
</comment>
<evidence type="ECO:0000256" key="12">
    <source>
        <dbReference type="ARBA" id="ARBA00048418"/>
    </source>
</evidence>
<dbReference type="InterPro" id="IPR013217">
    <property type="entry name" value="Methyltransf_12"/>
</dbReference>
<dbReference type="Pfam" id="PF08242">
    <property type="entry name" value="Methyltransf_12"/>
    <property type="match status" value="1"/>
</dbReference>
<name>A0A5A7S256_9NOCA</name>
<dbReference type="NCBIfam" id="TIGR04074">
    <property type="entry name" value="bacter_Hen1"/>
    <property type="match status" value="1"/>
</dbReference>
<dbReference type="PANTHER" id="PTHR21404">
    <property type="entry name" value="HEN1"/>
    <property type="match status" value="1"/>
</dbReference>
<dbReference type="Gene3D" id="3.40.50.150">
    <property type="entry name" value="Vaccinia Virus protein VP39"/>
    <property type="match status" value="1"/>
</dbReference>
<evidence type="ECO:0000256" key="4">
    <source>
        <dbReference type="ARBA" id="ARBA00022603"/>
    </source>
</evidence>
<evidence type="ECO:0000256" key="1">
    <source>
        <dbReference type="ARBA" id="ARBA00001946"/>
    </source>
</evidence>
<keyword evidence="4 15" id="KW-0489">Methyltransferase</keyword>
<dbReference type="OrthoDB" id="626362at2"/>
<evidence type="ECO:0000256" key="7">
    <source>
        <dbReference type="ARBA" id="ARBA00022723"/>
    </source>
</evidence>
<dbReference type="Gene3D" id="3.30.1610.20">
    <property type="entry name" value="Hen1, N-terminal domain"/>
    <property type="match status" value="2"/>
</dbReference>
<feature type="domain" description="Hen1 N-terminal" evidence="14">
    <location>
        <begin position="63"/>
        <end position="218"/>
    </location>
</feature>
<sequence>MLVTVTAAATTDFPDTTGIGFLLHKHPDRVQTFELSVGTATVLYPESSQQRSTIAVVVDDAPASAMAVALSRLFKQTIAGVCTTRPELVDAAAELTIEFPAVPSRGGADLSKRLFGPLGWQVVAEPIPLDPQLPHWGNSEFVSLTLTGTLALSAALRHLYVLLPVLDDAKHYWVGAEEADKLVRAAGDWLGAHPESDLIASRYLAHRRELVASALDRLVPDAPDEPVVVRDPSLGEQRIGAVLDQLRTLGAKSVVDLGCGEGRLLRALFADHSFGTIVGADVSDRALTKARKRLRLDDLSDRERDRIALLQTSATYRDARLSGFDAMVLMEVIEHVDPPRLPALIRSVFAQARARTVLVTTPNAEYNALYPALAHGEFRHPDHRFEFTRTQFEGWGAVVASDHGYTVAFHPIGPVDEALGAPTQLAVFSRIEVSS</sequence>
<keyword evidence="5 15" id="KW-0808">Transferase</keyword>
<keyword evidence="7" id="KW-0479">Metal-binding</keyword>
<keyword evidence="6" id="KW-0949">S-adenosyl-L-methionine</keyword>
<dbReference type="Pfam" id="PF12623">
    <property type="entry name" value="Hen1_L"/>
    <property type="match status" value="2"/>
</dbReference>
<accession>A0A5A7S256</accession>
<evidence type="ECO:0000259" key="14">
    <source>
        <dbReference type="Pfam" id="PF12623"/>
    </source>
</evidence>
<dbReference type="InterPro" id="IPR024740">
    <property type="entry name" value="Hen1_N"/>
</dbReference>
<dbReference type="CDD" id="cd02440">
    <property type="entry name" value="AdoMet_MTases"/>
    <property type="match status" value="1"/>
</dbReference>
<dbReference type="GO" id="GO:0090486">
    <property type="term" value="F:small RNA 2'-O-methyltransferase activity"/>
    <property type="evidence" value="ECO:0007669"/>
    <property type="project" value="UniProtKB-EC"/>
</dbReference>
<dbReference type="AlphaFoldDB" id="A0A5A7S256"/>
<keyword evidence="10" id="KW-0943">RNA-mediated gene silencing</keyword>
<keyword evidence="9" id="KW-0694">RNA-binding</keyword>
<dbReference type="GO" id="GO:0046872">
    <property type="term" value="F:metal ion binding"/>
    <property type="evidence" value="ECO:0007669"/>
    <property type="project" value="UniProtKB-KW"/>
</dbReference>
<evidence type="ECO:0000313" key="16">
    <source>
        <dbReference type="Proteomes" id="UP000322244"/>
    </source>
</evidence>
<dbReference type="SUPFAM" id="SSF53335">
    <property type="entry name" value="S-adenosyl-L-methionine-dependent methyltransferases"/>
    <property type="match status" value="1"/>
</dbReference>
<evidence type="ECO:0000256" key="10">
    <source>
        <dbReference type="ARBA" id="ARBA00023158"/>
    </source>
</evidence>
<dbReference type="GO" id="GO:0003723">
    <property type="term" value="F:RNA binding"/>
    <property type="evidence" value="ECO:0007669"/>
    <property type="project" value="UniProtKB-KW"/>
</dbReference>
<evidence type="ECO:0000256" key="6">
    <source>
        <dbReference type="ARBA" id="ARBA00022691"/>
    </source>
</evidence>
<evidence type="ECO:0000256" key="5">
    <source>
        <dbReference type="ARBA" id="ARBA00022679"/>
    </source>
</evidence>
<evidence type="ECO:0000313" key="15">
    <source>
        <dbReference type="EMBL" id="KAA0017961.1"/>
    </source>
</evidence>
<reference evidence="15 16" key="1">
    <citation type="submission" date="2019-07" db="EMBL/GenBank/DDBJ databases">
        <title>Rhodococcus cavernicolus sp. nov., isolated from a cave.</title>
        <authorList>
            <person name="Lee S.D."/>
        </authorList>
    </citation>
    <scope>NUCLEOTIDE SEQUENCE [LARGE SCALE GENOMIC DNA]</scope>
    <source>
        <strain evidence="15 16">C1-24</strain>
    </source>
</reference>
<dbReference type="InterPro" id="IPR029063">
    <property type="entry name" value="SAM-dependent_MTases_sf"/>
</dbReference>
<evidence type="ECO:0000256" key="8">
    <source>
        <dbReference type="ARBA" id="ARBA00022842"/>
    </source>
</evidence>
<dbReference type="InterPro" id="IPR026610">
    <property type="entry name" value="Hen1"/>
</dbReference>
<dbReference type="EC" id="2.1.1.386" evidence="11"/>
<feature type="domain" description="Methyltransferase type 12" evidence="13">
    <location>
        <begin position="255"/>
        <end position="348"/>
    </location>
</feature>
<dbReference type="EMBL" id="VLNY01000020">
    <property type="protein sequence ID" value="KAA0017961.1"/>
    <property type="molecule type" value="Genomic_DNA"/>
</dbReference>
<evidence type="ECO:0000259" key="13">
    <source>
        <dbReference type="Pfam" id="PF08242"/>
    </source>
</evidence>
<dbReference type="RefSeq" id="WP_149432912.1">
    <property type="nucleotide sequence ID" value="NZ_VLNY01000020.1"/>
</dbReference>
<evidence type="ECO:0000256" key="3">
    <source>
        <dbReference type="ARBA" id="ARBA00021330"/>
    </source>
</evidence>
<evidence type="ECO:0000256" key="2">
    <source>
        <dbReference type="ARBA" id="ARBA00009026"/>
    </source>
</evidence>
<proteinExistence type="inferred from homology"/>
<dbReference type="InterPro" id="IPR024026">
    <property type="entry name" value="3'-RNA_MeTfrase_Hen1_bac"/>
</dbReference>
<organism evidence="15 16">
    <name type="scientific">Antrihabitans cavernicola</name>
    <dbReference type="NCBI Taxonomy" id="2495913"/>
    <lineage>
        <taxon>Bacteria</taxon>
        <taxon>Bacillati</taxon>
        <taxon>Actinomycetota</taxon>
        <taxon>Actinomycetes</taxon>
        <taxon>Mycobacteriales</taxon>
        <taxon>Nocardiaceae</taxon>
        <taxon>Antrihabitans</taxon>
    </lineage>
</organism>
<gene>
    <name evidence="15" type="ORF">FOY51_24535</name>
</gene>
<comment type="cofactor">
    <cofactor evidence="1">
        <name>Mg(2+)</name>
        <dbReference type="ChEBI" id="CHEBI:18420"/>
    </cofactor>
</comment>